<keyword evidence="1" id="KW-0547">Nucleotide-binding</keyword>
<evidence type="ECO:0000256" key="2">
    <source>
        <dbReference type="SAM" id="MobiDB-lite"/>
    </source>
</evidence>
<dbReference type="PROSITE" id="PS50011">
    <property type="entry name" value="PROTEIN_KINASE_DOM"/>
    <property type="match status" value="1"/>
</dbReference>
<feature type="domain" description="Protein kinase" evidence="3">
    <location>
        <begin position="16"/>
        <end position="250"/>
    </location>
</feature>
<dbReference type="Proteomes" id="UP001296993">
    <property type="component" value="Unassembled WGS sequence"/>
</dbReference>
<dbReference type="InterPro" id="IPR011009">
    <property type="entry name" value="Kinase-like_dom_sf"/>
</dbReference>
<keyword evidence="4" id="KW-0723">Serine/threonine-protein kinase</keyword>
<feature type="binding site" evidence="1">
    <location>
        <position position="45"/>
    </location>
    <ligand>
        <name>ATP</name>
        <dbReference type="ChEBI" id="CHEBI:30616"/>
    </ligand>
</feature>
<gene>
    <name evidence="4" type="ORF">JOF47_002133</name>
</gene>
<accession>A0ABS4XDS3</accession>
<dbReference type="InterPro" id="IPR000719">
    <property type="entry name" value="Prot_kinase_dom"/>
</dbReference>
<evidence type="ECO:0000313" key="5">
    <source>
        <dbReference type="Proteomes" id="UP001296993"/>
    </source>
</evidence>
<evidence type="ECO:0000256" key="1">
    <source>
        <dbReference type="PROSITE-ProRule" id="PRU10141"/>
    </source>
</evidence>
<keyword evidence="1" id="KW-0067">ATP-binding</keyword>
<evidence type="ECO:0000259" key="3">
    <source>
        <dbReference type="PROSITE" id="PS50011"/>
    </source>
</evidence>
<dbReference type="InterPro" id="IPR008266">
    <property type="entry name" value="Tyr_kinase_AS"/>
</dbReference>
<dbReference type="GO" id="GO:0004674">
    <property type="term" value="F:protein serine/threonine kinase activity"/>
    <property type="evidence" value="ECO:0007669"/>
    <property type="project" value="UniProtKB-KW"/>
</dbReference>
<protein>
    <submittedName>
        <fullName evidence="4">Serine/threonine protein kinase</fullName>
    </submittedName>
</protein>
<organism evidence="4 5">
    <name type="scientific">Paeniglutamicibacter kerguelensis</name>
    <dbReference type="NCBI Taxonomy" id="254788"/>
    <lineage>
        <taxon>Bacteria</taxon>
        <taxon>Bacillati</taxon>
        <taxon>Actinomycetota</taxon>
        <taxon>Actinomycetes</taxon>
        <taxon>Micrococcales</taxon>
        <taxon>Micrococcaceae</taxon>
        <taxon>Paeniglutamicibacter</taxon>
    </lineage>
</organism>
<dbReference type="InterPro" id="IPR017441">
    <property type="entry name" value="Protein_kinase_ATP_BS"/>
</dbReference>
<feature type="compositionally biased region" description="Basic and acidic residues" evidence="2">
    <location>
        <begin position="304"/>
        <end position="315"/>
    </location>
</feature>
<proteinExistence type="predicted"/>
<feature type="region of interest" description="Disordered" evidence="2">
    <location>
        <begin position="270"/>
        <end position="349"/>
    </location>
</feature>
<dbReference type="RefSeq" id="WP_209997513.1">
    <property type="nucleotide sequence ID" value="NZ_BAAAJY010000002.1"/>
</dbReference>
<keyword evidence="5" id="KW-1185">Reference proteome</keyword>
<keyword evidence="4" id="KW-0808">Transferase</keyword>
<sequence>METRDEPRQQPQIAGYDTNRYLGQGGNGTVWVIQDADSGEELAVKIIGYDESLRRIGAGGLNLHHEFLVHEHGMVESSQGPGILMEYCPAGSAAAVVAARGPLSVGEVLTVIAPIAEALQFLHDQGLTHGDVSPRNILFTAEGKPKLGDFGTHSIRGETPAEYGTIGFCAPEVTEIAEPGELEPARDIYALAACTWYLLTGRAPALATNRIPIGAMVPEVNDNLAILLEDGLAADPMRRPSAGQFAHRIFSGGDPTAVELGSAVEPEALRHMVTTRQSPRKRTPFARFKQVESEAEPAKGVPTNRRERVARKSKDSPQGSPATAGKSPSLPLRRKGSGGTSEAHGHRIHSLASGRRKLAVAGLLGIVVVASGAVIAQSIEIPVSPADAHEIESPFAGGAVQETAASGGMRPGVGREHDEILLAAVDLTLRRDKILMNGDARALKAIHVPGSPSMARDSEILALLKRNQLKLESLQTSMEHVSLMAVGSNGSAFVEASSTQSGYRYVDGVGKVVFAAKDAERQPVRIELRRDKKNWKIWDVGSMPDGQP</sequence>
<reference evidence="4 5" key="1">
    <citation type="submission" date="2021-03" db="EMBL/GenBank/DDBJ databases">
        <title>Sequencing the genomes of 1000 actinobacteria strains.</title>
        <authorList>
            <person name="Klenk H.-P."/>
        </authorList>
    </citation>
    <scope>NUCLEOTIDE SEQUENCE [LARGE SCALE GENOMIC DNA]</scope>
    <source>
        <strain evidence="4 5">DSM 15797</strain>
    </source>
</reference>
<dbReference type="SUPFAM" id="SSF56112">
    <property type="entry name" value="Protein kinase-like (PK-like)"/>
    <property type="match status" value="1"/>
</dbReference>
<dbReference type="Pfam" id="PF00069">
    <property type="entry name" value="Pkinase"/>
    <property type="match status" value="1"/>
</dbReference>
<keyword evidence="4" id="KW-0418">Kinase</keyword>
<dbReference type="PROSITE" id="PS00109">
    <property type="entry name" value="PROTEIN_KINASE_TYR"/>
    <property type="match status" value="1"/>
</dbReference>
<name>A0ABS4XDS3_9MICC</name>
<dbReference type="EMBL" id="JAGIOF010000001">
    <property type="protein sequence ID" value="MBP2386622.1"/>
    <property type="molecule type" value="Genomic_DNA"/>
</dbReference>
<evidence type="ECO:0000313" key="4">
    <source>
        <dbReference type="EMBL" id="MBP2386622.1"/>
    </source>
</evidence>
<comment type="caution">
    <text evidence="4">The sequence shown here is derived from an EMBL/GenBank/DDBJ whole genome shotgun (WGS) entry which is preliminary data.</text>
</comment>
<dbReference type="PANTHER" id="PTHR44329">
    <property type="entry name" value="SERINE/THREONINE-PROTEIN KINASE TNNI3K-RELATED"/>
    <property type="match status" value="1"/>
</dbReference>
<dbReference type="InterPro" id="IPR051681">
    <property type="entry name" value="Ser/Thr_Kinases-Pseudokinases"/>
</dbReference>
<dbReference type="Gene3D" id="1.10.510.10">
    <property type="entry name" value="Transferase(Phosphotransferase) domain 1"/>
    <property type="match status" value="1"/>
</dbReference>
<dbReference type="PROSITE" id="PS00107">
    <property type="entry name" value="PROTEIN_KINASE_ATP"/>
    <property type="match status" value="1"/>
</dbReference>